<gene>
    <name evidence="2" type="ORF">HPP92_026571</name>
</gene>
<sequence length="83" mass="8810">MNVAGSSKDHAMSSMGGKHGAVAEACSPGKTFSWWTITGSDDVVRSCSRAIGKAEVIVNLPLLLTLILIWRCTIQEDCSSTVI</sequence>
<evidence type="ECO:0000313" key="3">
    <source>
        <dbReference type="Proteomes" id="UP000639772"/>
    </source>
</evidence>
<proteinExistence type="predicted"/>
<feature type="region of interest" description="Disordered" evidence="1">
    <location>
        <begin position="1"/>
        <end position="23"/>
    </location>
</feature>
<dbReference type="Proteomes" id="UP000639772">
    <property type="component" value="Unassembled WGS sequence"/>
</dbReference>
<dbReference type="EMBL" id="JADCNM010000091">
    <property type="protein sequence ID" value="KAG0450770.1"/>
    <property type="molecule type" value="Genomic_DNA"/>
</dbReference>
<reference evidence="2 3" key="1">
    <citation type="journal article" date="2020" name="Nat. Food">
        <title>A phased Vanilla planifolia genome enables genetic improvement of flavour and production.</title>
        <authorList>
            <person name="Hasing T."/>
            <person name="Tang H."/>
            <person name="Brym M."/>
            <person name="Khazi F."/>
            <person name="Huang T."/>
            <person name="Chambers A.H."/>
        </authorList>
    </citation>
    <scope>NUCLEOTIDE SEQUENCE [LARGE SCALE GENOMIC DNA]</scope>
    <source>
        <tissue evidence="2">Leaf</tissue>
    </source>
</reference>
<accession>A0A835PBS5</accession>
<evidence type="ECO:0000256" key="1">
    <source>
        <dbReference type="SAM" id="MobiDB-lite"/>
    </source>
</evidence>
<comment type="caution">
    <text evidence="2">The sequence shown here is derived from an EMBL/GenBank/DDBJ whole genome shotgun (WGS) entry which is preliminary data.</text>
</comment>
<name>A0A835PBS5_VANPL</name>
<organism evidence="2 3">
    <name type="scientific">Vanilla planifolia</name>
    <name type="common">Vanilla</name>
    <dbReference type="NCBI Taxonomy" id="51239"/>
    <lineage>
        <taxon>Eukaryota</taxon>
        <taxon>Viridiplantae</taxon>
        <taxon>Streptophyta</taxon>
        <taxon>Embryophyta</taxon>
        <taxon>Tracheophyta</taxon>
        <taxon>Spermatophyta</taxon>
        <taxon>Magnoliopsida</taxon>
        <taxon>Liliopsida</taxon>
        <taxon>Asparagales</taxon>
        <taxon>Orchidaceae</taxon>
        <taxon>Vanilloideae</taxon>
        <taxon>Vanilleae</taxon>
        <taxon>Vanilla</taxon>
    </lineage>
</organism>
<evidence type="ECO:0000313" key="2">
    <source>
        <dbReference type="EMBL" id="KAG0450770.1"/>
    </source>
</evidence>
<protein>
    <submittedName>
        <fullName evidence="2">Uncharacterized protein</fullName>
    </submittedName>
</protein>
<dbReference type="AlphaFoldDB" id="A0A835PBS5"/>